<reference evidence="1 2" key="1">
    <citation type="submission" date="2018-05" db="EMBL/GenBank/DDBJ databases">
        <title>Genomic Encyclopedia of Type Strains, Phase I: the one thousand microbial genomes (KMG-I) project.</title>
        <authorList>
            <person name="Kyrpides N."/>
        </authorList>
    </citation>
    <scope>NUCLEOTIDE SEQUENCE [LARGE SCALE GENOMIC DNA]</scope>
    <source>
        <strain evidence="1 2">DSM 15611</strain>
    </source>
</reference>
<accession>A0A318HZR6</accession>
<proteinExistence type="predicted"/>
<keyword evidence="2" id="KW-1185">Reference proteome</keyword>
<evidence type="ECO:0000313" key="1">
    <source>
        <dbReference type="EMBL" id="PXX23919.1"/>
    </source>
</evidence>
<dbReference type="AlphaFoldDB" id="A0A318HZR6"/>
<dbReference type="EMBL" id="QJJX01000004">
    <property type="protein sequence ID" value="PXX23919.1"/>
    <property type="molecule type" value="Genomic_DNA"/>
</dbReference>
<name>A0A318HZR6_9BACT</name>
<protein>
    <submittedName>
        <fullName evidence="1">Uncharacterized protein</fullName>
    </submittedName>
</protein>
<sequence length="46" mass="5524">MSFEITYVTAIYRLFMVNSAILPNKKMSEDVSFLSDYDNSFYYFYV</sequence>
<dbReference type="Proteomes" id="UP000248314">
    <property type="component" value="Unassembled WGS sequence"/>
</dbReference>
<gene>
    <name evidence="1" type="ORF">EJ73_00515</name>
</gene>
<organism evidence="1 2">
    <name type="scientific">Hoylesella shahii DSM 15611 = JCM 12083</name>
    <dbReference type="NCBI Taxonomy" id="1122991"/>
    <lineage>
        <taxon>Bacteria</taxon>
        <taxon>Pseudomonadati</taxon>
        <taxon>Bacteroidota</taxon>
        <taxon>Bacteroidia</taxon>
        <taxon>Bacteroidales</taxon>
        <taxon>Prevotellaceae</taxon>
        <taxon>Hoylesella</taxon>
    </lineage>
</organism>
<comment type="caution">
    <text evidence="1">The sequence shown here is derived from an EMBL/GenBank/DDBJ whole genome shotgun (WGS) entry which is preliminary data.</text>
</comment>
<evidence type="ECO:0000313" key="2">
    <source>
        <dbReference type="Proteomes" id="UP000248314"/>
    </source>
</evidence>